<feature type="domain" description="Aldehyde dehydrogenase" evidence="4">
    <location>
        <begin position="14"/>
        <end position="461"/>
    </location>
</feature>
<dbReference type="InterPro" id="IPR047110">
    <property type="entry name" value="GABD/Sad-like"/>
</dbReference>
<gene>
    <name evidence="5" type="ORF">BECKLPF1236B_GA0070989_11643</name>
</gene>
<reference evidence="5" key="1">
    <citation type="submission" date="2019-02" db="EMBL/GenBank/DDBJ databases">
        <authorList>
            <person name="Gruber-Vodicka R. H."/>
            <person name="Seah K. B. B."/>
        </authorList>
    </citation>
    <scope>NUCLEOTIDE SEQUENCE</scope>
    <source>
        <strain evidence="5">BECK_S313</strain>
    </source>
</reference>
<dbReference type="InterPro" id="IPR016161">
    <property type="entry name" value="Ald_DH/histidinol_DH"/>
</dbReference>
<dbReference type="InterPro" id="IPR016163">
    <property type="entry name" value="Ald_DH_C"/>
</dbReference>
<protein>
    <submittedName>
        <fullName evidence="5">Succinate-semialdehyde dehydrogenase / glutarate-semialdehyde dehydrogenase</fullName>
    </submittedName>
</protein>
<dbReference type="Gene3D" id="3.40.309.10">
    <property type="entry name" value="Aldehyde Dehydrogenase, Chain A, domain 2"/>
    <property type="match status" value="1"/>
</dbReference>
<dbReference type="GO" id="GO:0004777">
    <property type="term" value="F:succinate-semialdehyde dehydrogenase (NAD+) activity"/>
    <property type="evidence" value="ECO:0007669"/>
    <property type="project" value="TreeGrafter"/>
</dbReference>
<dbReference type="FunFam" id="3.40.605.10:FF:000012">
    <property type="entry name" value="NAD-dependent succinate-semialdehyde dehydrogenase"/>
    <property type="match status" value="1"/>
</dbReference>
<proteinExistence type="inferred from homology"/>
<name>A0A450WQ77_9GAMM</name>
<keyword evidence="2" id="KW-0521">NADP</keyword>
<dbReference type="Pfam" id="PF00171">
    <property type="entry name" value="Aldedh"/>
    <property type="match status" value="1"/>
</dbReference>
<dbReference type="PANTHER" id="PTHR43217:SF1">
    <property type="entry name" value="SUCCINATE SEMIALDEHYDE DEHYDROGENASE [NAD(P)+] SAD"/>
    <property type="match status" value="1"/>
</dbReference>
<dbReference type="PROSITE" id="PS00070">
    <property type="entry name" value="ALDEHYDE_DEHYDR_CYS"/>
    <property type="match status" value="1"/>
</dbReference>
<dbReference type="Gene3D" id="3.40.605.10">
    <property type="entry name" value="Aldehyde Dehydrogenase, Chain A, domain 1"/>
    <property type="match status" value="1"/>
</dbReference>
<dbReference type="SUPFAM" id="SSF53720">
    <property type="entry name" value="ALDH-like"/>
    <property type="match status" value="1"/>
</dbReference>
<keyword evidence="3" id="KW-0560">Oxidoreductase</keyword>
<dbReference type="CDD" id="cd07100">
    <property type="entry name" value="ALDH_SSADH1_GabD1"/>
    <property type="match status" value="1"/>
</dbReference>
<evidence type="ECO:0000256" key="3">
    <source>
        <dbReference type="ARBA" id="ARBA00023002"/>
    </source>
</evidence>
<dbReference type="InterPro" id="IPR016160">
    <property type="entry name" value="Ald_DH_CS_CYS"/>
</dbReference>
<evidence type="ECO:0000313" key="5">
    <source>
        <dbReference type="EMBL" id="VFK19195.1"/>
    </source>
</evidence>
<evidence type="ECO:0000256" key="1">
    <source>
        <dbReference type="ARBA" id="ARBA00009986"/>
    </source>
</evidence>
<organism evidence="5">
    <name type="scientific">Candidatus Kentrum sp. LPFa</name>
    <dbReference type="NCBI Taxonomy" id="2126335"/>
    <lineage>
        <taxon>Bacteria</taxon>
        <taxon>Pseudomonadati</taxon>
        <taxon>Pseudomonadota</taxon>
        <taxon>Gammaproteobacteria</taxon>
        <taxon>Candidatus Kentrum</taxon>
    </lineage>
</organism>
<dbReference type="PANTHER" id="PTHR43217">
    <property type="entry name" value="SUCCINATE SEMIALDEHYDE DEHYDROGENASE [NAD(P)+] SAD"/>
    <property type="match status" value="1"/>
</dbReference>
<comment type="similarity">
    <text evidence="1">Belongs to the aldehyde dehydrogenase family.</text>
</comment>
<dbReference type="InterPro" id="IPR044148">
    <property type="entry name" value="ALDH_GabD1-like"/>
</dbReference>
<dbReference type="EMBL" id="CAADFK010000164">
    <property type="protein sequence ID" value="VFK19195.1"/>
    <property type="molecule type" value="Genomic_DNA"/>
</dbReference>
<dbReference type="AlphaFoldDB" id="A0A450WQ77"/>
<evidence type="ECO:0000256" key="2">
    <source>
        <dbReference type="ARBA" id="ARBA00022857"/>
    </source>
</evidence>
<dbReference type="FunFam" id="3.40.309.10:FF:000010">
    <property type="entry name" value="Gamma-aminobutyraldehyde dehydrogenase"/>
    <property type="match status" value="1"/>
</dbReference>
<evidence type="ECO:0000259" key="4">
    <source>
        <dbReference type="Pfam" id="PF00171"/>
    </source>
</evidence>
<dbReference type="InterPro" id="IPR015590">
    <property type="entry name" value="Aldehyde_DH_dom"/>
</dbReference>
<sequence>MTGYKIHENFPMSILSINPATGQEIGRFRDLNKTEIQAILDQASNDVEDWGAQSPAARAEYLRKAAGILRERAPEFARQITLEMGKLLTEAKAEVEKCARVCEYYAEHGEAFLADTPMDSDADRGFVAFEPLGAILAIMPWNFPFWQVFRCAAPALMAGNALLLKHAPNVPRCAMLLEEIWRDAGCPGVFRNLPVSLDKMEMIIGDPRVRAVTLTGSDMAGRKVAALAGSYLKKTVLELGGSDAFIVLADADLEQAAQVALKSRFLNSGQSCIAAKRFIVLDSVADAFLERFQAGIATLKPGDPMDPDTTLAPMARADLREALHTQVQGSIAKGAILAMGGQFLERQGWYYAPTLLDRVRPGMPAYEEELFGPVASIIRVPNEQDALRIANDSRYGLGGSVWTRDAQRGERLARGLACGCAFVNGLVKSDPQLPFGGIKDSGYGRELSLPGIREFVNAKTVWMKFAD</sequence>
<dbReference type="InterPro" id="IPR016162">
    <property type="entry name" value="Ald_DH_N"/>
</dbReference>
<accession>A0A450WQ77</accession>
<dbReference type="GO" id="GO:0004030">
    <property type="term" value="F:aldehyde dehydrogenase [NAD(P)+] activity"/>
    <property type="evidence" value="ECO:0007669"/>
    <property type="project" value="InterPro"/>
</dbReference>